<evidence type="ECO:0000313" key="1">
    <source>
        <dbReference type="EMBL" id="KAI9269106.1"/>
    </source>
</evidence>
<dbReference type="Proteomes" id="UP001209540">
    <property type="component" value="Unassembled WGS sequence"/>
</dbReference>
<accession>A0AAD5PG73</accession>
<dbReference type="InterPro" id="IPR011990">
    <property type="entry name" value="TPR-like_helical_dom_sf"/>
</dbReference>
<protein>
    <submittedName>
        <fullName evidence="1">Uncharacterized protein</fullName>
    </submittedName>
</protein>
<gene>
    <name evidence="1" type="ORF">BDA99DRAFT_479157</name>
</gene>
<dbReference type="PANTHER" id="PTHR31859:SF1">
    <property type="entry name" value="TETRATRICOPEPTIDE REPEAT PROTEIN 39C"/>
    <property type="match status" value="1"/>
</dbReference>
<dbReference type="PANTHER" id="PTHR31859">
    <property type="entry name" value="TETRATRICOPEPTIDE REPEAT PROTEIN 39 FAMILY MEMBER"/>
    <property type="match status" value="1"/>
</dbReference>
<reference evidence="1" key="1">
    <citation type="journal article" date="2022" name="IScience">
        <title>Evolution of zygomycete secretomes and the origins of terrestrial fungal ecologies.</title>
        <authorList>
            <person name="Chang Y."/>
            <person name="Wang Y."/>
            <person name="Mondo S."/>
            <person name="Ahrendt S."/>
            <person name="Andreopoulos W."/>
            <person name="Barry K."/>
            <person name="Beard J."/>
            <person name="Benny G.L."/>
            <person name="Blankenship S."/>
            <person name="Bonito G."/>
            <person name="Cuomo C."/>
            <person name="Desiro A."/>
            <person name="Gervers K.A."/>
            <person name="Hundley H."/>
            <person name="Kuo A."/>
            <person name="LaButti K."/>
            <person name="Lang B.F."/>
            <person name="Lipzen A."/>
            <person name="O'Donnell K."/>
            <person name="Pangilinan J."/>
            <person name="Reynolds N."/>
            <person name="Sandor L."/>
            <person name="Smith M.E."/>
            <person name="Tsang A."/>
            <person name="Grigoriev I.V."/>
            <person name="Stajich J.E."/>
            <person name="Spatafora J.W."/>
        </authorList>
    </citation>
    <scope>NUCLEOTIDE SEQUENCE</scope>
    <source>
        <strain evidence="1">RSA 2281</strain>
    </source>
</reference>
<proteinExistence type="predicted"/>
<dbReference type="AlphaFoldDB" id="A0AAD5PG73"/>
<organism evidence="1 2">
    <name type="scientific">Phascolomyces articulosus</name>
    <dbReference type="NCBI Taxonomy" id="60185"/>
    <lineage>
        <taxon>Eukaryota</taxon>
        <taxon>Fungi</taxon>
        <taxon>Fungi incertae sedis</taxon>
        <taxon>Mucoromycota</taxon>
        <taxon>Mucoromycotina</taxon>
        <taxon>Mucoromycetes</taxon>
        <taxon>Mucorales</taxon>
        <taxon>Lichtheimiaceae</taxon>
        <taxon>Phascolomyces</taxon>
    </lineage>
</organism>
<reference evidence="1" key="2">
    <citation type="submission" date="2023-02" db="EMBL/GenBank/DDBJ databases">
        <authorList>
            <consortium name="DOE Joint Genome Institute"/>
            <person name="Mondo S.J."/>
            <person name="Chang Y."/>
            <person name="Wang Y."/>
            <person name="Ahrendt S."/>
            <person name="Andreopoulos W."/>
            <person name="Barry K."/>
            <person name="Beard J."/>
            <person name="Benny G.L."/>
            <person name="Blankenship S."/>
            <person name="Bonito G."/>
            <person name="Cuomo C."/>
            <person name="Desiro A."/>
            <person name="Gervers K.A."/>
            <person name="Hundley H."/>
            <person name="Kuo A."/>
            <person name="LaButti K."/>
            <person name="Lang B.F."/>
            <person name="Lipzen A."/>
            <person name="O'Donnell K."/>
            <person name="Pangilinan J."/>
            <person name="Reynolds N."/>
            <person name="Sandor L."/>
            <person name="Smith M.W."/>
            <person name="Tsang A."/>
            <person name="Grigoriev I.V."/>
            <person name="Stajich J.E."/>
            <person name="Spatafora J.W."/>
        </authorList>
    </citation>
    <scope>NUCLEOTIDE SEQUENCE</scope>
    <source>
        <strain evidence="1">RSA 2281</strain>
    </source>
</reference>
<dbReference type="GO" id="GO:0005741">
    <property type="term" value="C:mitochondrial outer membrane"/>
    <property type="evidence" value="ECO:0007669"/>
    <property type="project" value="TreeGrafter"/>
</dbReference>
<dbReference type="InterPro" id="IPR019412">
    <property type="entry name" value="IML2/TPR_39"/>
</dbReference>
<dbReference type="EMBL" id="JAIXMP010000008">
    <property type="protein sequence ID" value="KAI9269106.1"/>
    <property type="molecule type" value="Genomic_DNA"/>
</dbReference>
<sequence>MARTRIALDLFLDSRIHESEAMLEPHMVKTSMYYSLAQSVLLTLKSMMTFEQEDFRVAIDALKVTIQLSNNLIRKSHGALWFLEGWAKPGLSVDRLQKMRPLYRHAELVHAEAYLIKAMICIIHDESIISFLREGLHVRQSYMTFTVLEKFINTTPDILDDHFTSGVKFGMGCFNLMLPMLPKIAEKLFQLIGFSGQRLHGLNLLKSCGGWDKYEKTGEMVKRQGPTEGIRRQFCDMTLICDHVVFANLLPMSDVNKELSSDILKYNLDLYPNGVFFLYFHGRQLFTSRELVQADAEYTRAIETQKDWVQLQHICYWDRGMIAILLQDWKTATEIYDILYKESNWSKSVYSYLRGMTMYMLSEQEQDPKTKKTLITRAMYAMKKVPTLKKRIAGRSIPLEKFVARKARRFLEQGNKLLFPDLEMANAFSSSDYMPVPQIRANMKRVDTELSHLNTADKYYADDLCACSYLRAMLARQLYSTIDDRKEMKKLRSLHQESLQVVFNSASDVQYEHFLYYLSHYEKARMMIVEKKYDTAEKAIQVVLKSNERNHRGVGAGPRAKHKYSMKYLIVFASQHCLTEIQELRKQDQGMGDDDNDSFASAL</sequence>
<comment type="caution">
    <text evidence="1">The sequence shown here is derived from an EMBL/GenBank/DDBJ whole genome shotgun (WGS) entry which is preliminary data.</text>
</comment>
<evidence type="ECO:0000313" key="2">
    <source>
        <dbReference type="Proteomes" id="UP001209540"/>
    </source>
</evidence>
<dbReference type="GO" id="GO:0005634">
    <property type="term" value="C:nucleus"/>
    <property type="evidence" value="ECO:0007669"/>
    <property type="project" value="TreeGrafter"/>
</dbReference>
<name>A0AAD5PG73_9FUNG</name>
<dbReference type="Pfam" id="PF10300">
    <property type="entry name" value="Iml2-TPR_39"/>
    <property type="match status" value="1"/>
</dbReference>
<keyword evidence="2" id="KW-1185">Reference proteome</keyword>
<dbReference type="SUPFAM" id="SSF48452">
    <property type="entry name" value="TPR-like"/>
    <property type="match status" value="1"/>
</dbReference>
<dbReference type="GO" id="GO:0005829">
    <property type="term" value="C:cytosol"/>
    <property type="evidence" value="ECO:0007669"/>
    <property type="project" value="TreeGrafter"/>
</dbReference>